<comment type="caution">
    <text evidence="2">The sequence shown here is derived from an EMBL/GenBank/DDBJ whole genome shotgun (WGS) entry which is preliminary data.</text>
</comment>
<reference evidence="2 3" key="1">
    <citation type="submission" date="2014-03" db="EMBL/GenBank/DDBJ databases">
        <title>Whole genome sequence of Novosphingobium resinovorum KF1.</title>
        <authorList>
            <person name="Gan H.M."/>
            <person name="Gan H.Y."/>
            <person name="Chew T.H."/>
            <person name="Savka M.A."/>
        </authorList>
    </citation>
    <scope>NUCLEOTIDE SEQUENCE [LARGE SCALE GENOMIC DNA]</scope>
    <source>
        <strain evidence="2 3">KF1</strain>
    </source>
</reference>
<organism evidence="2 3">
    <name type="scientific">Novosphingobium resinovorum</name>
    <dbReference type="NCBI Taxonomy" id="158500"/>
    <lineage>
        <taxon>Bacteria</taxon>
        <taxon>Pseudomonadati</taxon>
        <taxon>Pseudomonadota</taxon>
        <taxon>Alphaproteobacteria</taxon>
        <taxon>Sphingomonadales</taxon>
        <taxon>Sphingomonadaceae</taxon>
        <taxon>Novosphingobium</taxon>
    </lineage>
</organism>
<dbReference type="PATRIC" id="fig|158500.4.peg.4949"/>
<evidence type="ECO:0000256" key="1">
    <source>
        <dbReference type="SAM" id="MobiDB-lite"/>
    </source>
</evidence>
<feature type="compositionally biased region" description="Polar residues" evidence="1">
    <location>
        <begin position="32"/>
        <end position="44"/>
    </location>
</feature>
<feature type="region of interest" description="Disordered" evidence="1">
    <location>
        <begin position="30"/>
        <end position="164"/>
    </location>
</feature>
<dbReference type="Proteomes" id="UP000024329">
    <property type="component" value="Unassembled WGS sequence"/>
</dbReference>
<dbReference type="AlphaFoldDB" id="A0A031JKV2"/>
<feature type="compositionally biased region" description="Low complexity" evidence="1">
    <location>
        <begin position="83"/>
        <end position="94"/>
    </location>
</feature>
<dbReference type="RefSeq" id="WP_036529532.1">
    <property type="nucleotide sequence ID" value="NZ_JFYZ01000044.1"/>
</dbReference>
<gene>
    <name evidence="2" type="ORF">BV97_04870</name>
</gene>
<evidence type="ECO:0000313" key="3">
    <source>
        <dbReference type="Proteomes" id="UP000024329"/>
    </source>
</evidence>
<evidence type="ECO:0000313" key="2">
    <source>
        <dbReference type="EMBL" id="EZP73877.1"/>
    </source>
</evidence>
<proteinExistence type="predicted"/>
<protein>
    <submittedName>
        <fullName evidence="2">Uncharacterized protein</fullName>
    </submittedName>
</protein>
<sequence>MSGAKFALLLVVGGIAGAAFAVMTTGAMPRFSQPQSHRSATLEDSSPARRSWLDEGLSPLNSPAWPFGRGSDDAGPPMPPEPQQDYAPYGYGPPDDYDDGAWERRQYGSHAPYQGEGYAAEGSQPAPDRSPAPSPAAPRADAAADAAARAADAAQDVLSAENTP</sequence>
<dbReference type="EMBL" id="JFYZ01000044">
    <property type="protein sequence ID" value="EZP73877.1"/>
    <property type="molecule type" value="Genomic_DNA"/>
</dbReference>
<name>A0A031JKV2_9SPHN</name>
<accession>A0A031JKV2</accession>
<feature type="compositionally biased region" description="Low complexity" evidence="1">
    <location>
        <begin position="137"/>
        <end position="154"/>
    </location>
</feature>